<sequence length="295" mass="34006">MNQTPLQALSASPEAIAHHYDVSNDFYRLWLDPTMTYTCASWEETDENESLETAQLRKIDLHANNAKVRGSKRVLDVGCGWGGALRRMVEAHQVECAVGLTLSPSQVKWTSHFNNPKIQVFLESWADHSPVEPYDSIISIEAFEAFAKLRLSREEKMYVYRTFFSKCHEWLKPGGWISLQTIAYGNSGPEDFDEFIATEIFPESDLPKLAEIAEAVDRLFEIVVLRNDRHHYVRTLKTWLANLKENRADALGVVGEQVVVRFERYLRLSAYMFEIGTCDLYRIAFRRIDKPRGQH</sequence>
<dbReference type="PIRSF" id="PIRSF003085">
    <property type="entry name" value="CMAS"/>
    <property type="match status" value="1"/>
</dbReference>
<evidence type="ECO:0000256" key="2">
    <source>
        <dbReference type="ARBA" id="ARBA00022603"/>
    </source>
</evidence>
<keyword evidence="2" id="KW-0489">Methyltransferase</keyword>
<dbReference type="RefSeq" id="WP_226587043.1">
    <property type="nucleotide sequence ID" value="NZ_BLAY01000102.1"/>
</dbReference>
<dbReference type="EMBL" id="BLAY01000102">
    <property type="protein sequence ID" value="GET40857.1"/>
    <property type="molecule type" value="Genomic_DNA"/>
</dbReference>
<dbReference type="InterPro" id="IPR050723">
    <property type="entry name" value="CFA/CMAS"/>
</dbReference>
<comment type="similarity">
    <text evidence="1">Belongs to the CFA/CMAS family.</text>
</comment>
<dbReference type="InterPro" id="IPR029063">
    <property type="entry name" value="SAM-dependent_MTases_sf"/>
</dbReference>
<evidence type="ECO:0000256" key="4">
    <source>
        <dbReference type="ARBA" id="ARBA00022691"/>
    </source>
</evidence>
<keyword evidence="5" id="KW-0443">Lipid metabolism</keyword>
<evidence type="ECO:0000256" key="3">
    <source>
        <dbReference type="ARBA" id="ARBA00022679"/>
    </source>
</evidence>
<dbReference type="Proteomes" id="UP001050975">
    <property type="component" value="Unassembled WGS sequence"/>
</dbReference>
<comment type="caution">
    <text evidence="6">The sequence shown here is derived from an EMBL/GenBank/DDBJ whole genome shotgun (WGS) entry which is preliminary data.</text>
</comment>
<keyword evidence="3" id="KW-0808">Transferase</keyword>
<keyword evidence="4" id="KW-0949">S-adenosyl-L-methionine</keyword>
<evidence type="ECO:0000313" key="6">
    <source>
        <dbReference type="EMBL" id="GET40857.1"/>
    </source>
</evidence>
<evidence type="ECO:0000256" key="5">
    <source>
        <dbReference type="ARBA" id="ARBA00023098"/>
    </source>
</evidence>
<dbReference type="GO" id="GO:0008610">
    <property type="term" value="P:lipid biosynthetic process"/>
    <property type="evidence" value="ECO:0007669"/>
    <property type="project" value="InterPro"/>
</dbReference>
<accession>A0AAV3XMS8</accession>
<dbReference type="PANTHER" id="PTHR43667">
    <property type="entry name" value="CYCLOPROPANE-FATTY-ACYL-PHOSPHOLIPID SYNTHASE"/>
    <property type="match status" value="1"/>
</dbReference>
<dbReference type="SUPFAM" id="SSF53335">
    <property type="entry name" value="S-adenosyl-L-methionine-dependent methyltransferases"/>
    <property type="match status" value="1"/>
</dbReference>
<dbReference type="GO" id="GO:0032259">
    <property type="term" value="P:methylation"/>
    <property type="evidence" value="ECO:0007669"/>
    <property type="project" value="UniProtKB-KW"/>
</dbReference>
<dbReference type="PANTHER" id="PTHR43667:SF1">
    <property type="entry name" value="CYCLOPROPANE-FATTY-ACYL-PHOSPHOLIPID SYNTHASE"/>
    <property type="match status" value="1"/>
</dbReference>
<protein>
    <recommendedName>
        <fullName evidence="8">Cyclopropane-fatty-acyl-phospholipid synthase</fullName>
    </recommendedName>
</protein>
<dbReference type="GO" id="GO:0008168">
    <property type="term" value="F:methyltransferase activity"/>
    <property type="evidence" value="ECO:0007669"/>
    <property type="project" value="UniProtKB-KW"/>
</dbReference>
<organism evidence="6 7">
    <name type="scientific">Microseira wollei NIES-4236</name>
    <dbReference type="NCBI Taxonomy" id="2530354"/>
    <lineage>
        <taxon>Bacteria</taxon>
        <taxon>Bacillati</taxon>
        <taxon>Cyanobacteriota</taxon>
        <taxon>Cyanophyceae</taxon>
        <taxon>Oscillatoriophycideae</taxon>
        <taxon>Aerosakkonematales</taxon>
        <taxon>Aerosakkonemataceae</taxon>
        <taxon>Microseira</taxon>
    </lineage>
</organism>
<dbReference type="InterPro" id="IPR003333">
    <property type="entry name" value="CMAS"/>
</dbReference>
<reference evidence="6" key="1">
    <citation type="submission" date="2019-10" db="EMBL/GenBank/DDBJ databases">
        <title>Draft genome sequece of Microseira wollei NIES-4236.</title>
        <authorList>
            <person name="Yamaguchi H."/>
            <person name="Suzuki S."/>
            <person name="Kawachi M."/>
        </authorList>
    </citation>
    <scope>NUCLEOTIDE SEQUENCE</scope>
    <source>
        <strain evidence="6">NIES-4236</strain>
    </source>
</reference>
<gene>
    <name evidence="6" type="ORF">MiSe_56690</name>
</gene>
<dbReference type="AlphaFoldDB" id="A0AAV3XMS8"/>
<evidence type="ECO:0008006" key="8">
    <source>
        <dbReference type="Google" id="ProtNLM"/>
    </source>
</evidence>
<dbReference type="Pfam" id="PF02353">
    <property type="entry name" value="CMAS"/>
    <property type="match status" value="1"/>
</dbReference>
<dbReference type="CDD" id="cd02440">
    <property type="entry name" value="AdoMet_MTases"/>
    <property type="match status" value="1"/>
</dbReference>
<dbReference type="Gene3D" id="3.40.50.150">
    <property type="entry name" value="Vaccinia Virus protein VP39"/>
    <property type="match status" value="1"/>
</dbReference>
<evidence type="ECO:0000313" key="7">
    <source>
        <dbReference type="Proteomes" id="UP001050975"/>
    </source>
</evidence>
<keyword evidence="7" id="KW-1185">Reference proteome</keyword>
<name>A0AAV3XMS8_9CYAN</name>
<evidence type="ECO:0000256" key="1">
    <source>
        <dbReference type="ARBA" id="ARBA00010815"/>
    </source>
</evidence>
<proteinExistence type="inferred from homology"/>